<keyword evidence="1" id="KW-0472">Membrane</keyword>
<evidence type="ECO:0000256" key="1">
    <source>
        <dbReference type="SAM" id="Phobius"/>
    </source>
</evidence>
<feature type="transmembrane region" description="Helical" evidence="1">
    <location>
        <begin position="20"/>
        <end position="49"/>
    </location>
</feature>
<dbReference type="EMBL" id="NTJZ01000011">
    <property type="protein sequence ID" value="PDH33008.1"/>
    <property type="molecule type" value="Genomic_DNA"/>
</dbReference>
<evidence type="ECO:0000313" key="2">
    <source>
        <dbReference type="EMBL" id="PDH33008.1"/>
    </source>
</evidence>
<accession>A0A2A5W9N8</accession>
<organism evidence="2 3">
    <name type="scientific">OM182 bacterium MED-G28</name>
    <dbReference type="NCBI Taxonomy" id="1986256"/>
    <lineage>
        <taxon>Bacteria</taxon>
        <taxon>Pseudomonadati</taxon>
        <taxon>Pseudomonadota</taxon>
        <taxon>Gammaproteobacteria</taxon>
        <taxon>OMG group</taxon>
        <taxon>OM182 clade</taxon>
    </lineage>
</organism>
<gene>
    <name evidence="2" type="ORF">CNF02_09870</name>
</gene>
<sequence length="439" mass="48675">MNTANKYIFNVRRSIAVKVLMVGIGLFPLTLQGLITLLITAFCLSIFGYGAMDLVVFSLAICALTILVFCLFCSIISGVFIQRKIQRIISESKSPAETVKVEAGYPNETGFTLPALNLLPLVKLSWTVIFPDFIKTRTRLDSSNQILEEIIPNKRFYTDHVIRQFTVSDVFGFCRYSWLQKQEVCSMALPRTNTVKSLPLLRSLTAEDGIPSPSGEPEGDRMEIRPYAPGDSVRNIMWKVYARNRQLNVRLAEKSVFHSKRTVAYLLSSKNDEAAAAVARMALETGALGEDWSFAADGTEKSCENLASALEAVARSRALAAPYSYGLDRFLNHAAGQSGAHCIVFAAAETVAWLPLLKKTIGRFSGQFSLVLATDGFLEVENIIFWRKLLFQESTEAPKTGSSRDELLKLLTELGQLVESTLVVDRKTGLSFDKSLRKV</sequence>
<evidence type="ECO:0000313" key="3">
    <source>
        <dbReference type="Proteomes" id="UP000219329"/>
    </source>
</evidence>
<protein>
    <submittedName>
        <fullName evidence="2">Uncharacterized protein</fullName>
    </submittedName>
</protein>
<proteinExistence type="predicted"/>
<keyword evidence="1" id="KW-1133">Transmembrane helix</keyword>
<dbReference type="AlphaFoldDB" id="A0A2A5W9N8"/>
<comment type="caution">
    <text evidence="2">The sequence shown here is derived from an EMBL/GenBank/DDBJ whole genome shotgun (WGS) entry which is preliminary data.</text>
</comment>
<keyword evidence="1" id="KW-0812">Transmembrane</keyword>
<feature type="transmembrane region" description="Helical" evidence="1">
    <location>
        <begin position="55"/>
        <end position="81"/>
    </location>
</feature>
<dbReference type="Proteomes" id="UP000219329">
    <property type="component" value="Unassembled WGS sequence"/>
</dbReference>
<reference evidence="2 3" key="1">
    <citation type="submission" date="2017-08" db="EMBL/GenBank/DDBJ databases">
        <title>Fine stratification of microbial communities through a metagenomic profile of the photic zone.</title>
        <authorList>
            <person name="Haro-Moreno J.M."/>
            <person name="Lopez-Perez M."/>
            <person name="De La Torre J."/>
            <person name="Picazo A."/>
            <person name="Camacho A."/>
            <person name="Rodriguez-Valera F."/>
        </authorList>
    </citation>
    <scope>NUCLEOTIDE SEQUENCE [LARGE SCALE GENOMIC DNA]</scope>
    <source>
        <strain evidence="2">MED-G28</strain>
    </source>
</reference>
<name>A0A2A5W9N8_9GAMM</name>